<evidence type="ECO:0000256" key="1">
    <source>
        <dbReference type="SAM" id="MobiDB-lite"/>
    </source>
</evidence>
<keyword evidence="3" id="KW-1185">Reference proteome</keyword>
<evidence type="ECO:0000313" key="3">
    <source>
        <dbReference type="Proteomes" id="UP000622547"/>
    </source>
</evidence>
<dbReference type="EMBL" id="BOOP01000053">
    <property type="protein sequence ID" value="GII43226.1"/>
    <property type="molecule type" value="Genomic_DNA"/>
</dbReference>
<protein>
    <submittedName>
        <fullName evidence="2">Uncharacterized protein</fullName>
    </submittedName>
</protein>
<dbReference type="Proteomes" id="UP000622547">
    <property type="component" value="Unassembled WGS sequence"/>
</dbReference>
<sequence length="235" mass="24808">MQYMGARPATSADKAAWRRAGSPHTFETVGGKRFTTSPSKPVVSRGVNALSIPGVREPSLRQLQELPADPDRLRDWFLSLPNSPTQPAPQVGVTPQGLPDATLAPVPSPVLNDAQINEWLFGAASKMILESPITPAGRAAVLRMLADIPGVELIGKVHDADGRAGTAIAWNHRTPDGKKEVHSQARLIIDVKTGRALAAEDVVTGPNNMLYPGIPIGDVAGTSTVKAGWTDKAPG</sequence>
<evidence type="ECO:0000313" key="2">
    <source>
        <dbReference type="EMBL" id="GII43226.1"/>
    </source>
</evidence>
<organism evidence="2 3">
    <name type="scientific">Planotetraspora phitsanulokensis</name>
    <dbReference type="NCBI Taxonomy" id="575192"/>
    <lineage>
        <taxon>Bacteria</taxon>
        <taxon>Bacillati</taxon>
        <taxon>Actinomycetota</taxon>
        <taxon>Actinomycetes</taxon>
        <taxon>Streptosporangiales</taxon>
        <taxon>Streptosporangiaceae</taxon>
        <taxon>Planotetraspora</taxon>
    </lineage>
</organism>
<reference evidence="2 3" key="1">
    <citation type="submission" date="2021-01" db="EMBL/GenBank/DDBJ databases">
        <title>Whole genome shotgun sequence of Planotetraspora phitsanulokensis NBRC 104273.</title>
        <authorList>
            <person name="Komaki H."/>
            <person name="Tamura T."/>
        </authorList>
    </citation>
    <scope>NUCLEOTIDE SEQUENCE [LARGE SCALE GENOMIC DNA]</scope>
    <source>
        <strain evidence="2 3">NBRC 104273</strain>
    </source>
</reference>
<dbReference type="AlphaFoldDB" id="A0A8J3UEX0"/>
<accession>A0A8J3UEX0</accession>
<gene>
    <name evidence="2" type="ORF">Pph01_82290</name>
</gene>
<proteinExistence type="predicted"/>
<feature type="region of interest" description="Disordered" evidence="1">
    <location>
        <begin position="1"/>
        <end position="21"/>
    </location>
</feature>
<comment type="caution">
    <text evidence="2">The sequence shown here is derived from an EMBL/GenBank/DDBJ whole genome shotgun (WGS) entry which is preliminary data.</text>
</comment>
<name>A0A8J3UEX0_9ACTN</name>